<dbReference type="InterPro" id="IPR016785">
    <property type="entry name" value="ComGD"/>
</dbReference>
<keyword evidence="3" id="KW-1133">Transmembrane helix</keyword>
<dbReference type="Pfam" id="PF07963">
    <property type="entry name" value="N_methyl"/>
    <property type="match status" value="1"/>
</dbReference>
<comment type="subcellular location">
    <subcellularLocation>
        <location evidence="1">Cell surface</location>
    </subcellularLocation>
</comment>
<evidence type="ECO:0000256" key="3">
    <source>
        <dbReference type="SAM" id="Phobius"/>
    </source>
</evidence>
<dbReference type="RefSeq" id="WP_153728480.1">
    <property type="nucleotide sequence ID" value="NZ_WJNH01000005.1"/>
</dbReference>
<keyword evidence="2" id="KW-0178">Competence</keyword>
<protein>
    <submittedName>
        <fullName evidence="4">Prepilin-type N-terminal cleavage/methylation domain-containing protein</fullName>
    </submittedName>
</protein>
<reference evidence="4 5" key="1">
    <citation type="submission" date="2019-11" db="EMBL/GenBank/DDBJ databases">
        <authorList>
            <person name="Li J."/>
        </authorList>
    </citation>
    <scope>NUCLEOTIDE SEQUENCE [LARGE SCALE GENOMIC DNA]</scope>
    <source>
        <strain evidence="4 5">J4</strain>
    </source>
</reference>
<evidence type="ECO:0000313" key="4">
    <source>
        <dbReference type="EMBL" id="MRG86577.1"/>
    </source>
</evidence>
<accession>A0A6G1X6K6</accession>
<dbReference type="EMBL" id="WJNH01000005">
    <property type="protein sequence ID" value="MRG86577.1"/>
    <property type="molecule type" value="Genomic_DNA"/>
</dbReference>
<gene>
    <name evidence="4" type="ORF">GH754_09560</name>
</gene>
<evidence type="ECO:0000256" key="2">
    <source>
        <dbReference type="ARBA" id="ARBA00023287"/>
    </source>
</evidence>
<keyword evidence="5" id="KW-1185">Reference proteome</keyword>
<evidence type="ECO:0000313" key="5">
    <source>
        <dbReference type="Proteomes" id="UP000480185"/>
    </source>
</evidence>
<comment type="caution">
    <text evidence="4">The sequence shown here is derived from an EMBL/GenBank/DDBJ whole genome shotgun (WGS) entry which is preliminary data.</text>
</comment>
<dbReference type="NCBIfam" id="TIGR02532">
    <property type="entry name" value="IV_pilin_GFxxxE"/>
    <property type="match status" value="1"/>
</dbReference>
<feature type="transmembrane region" description="Helical" evidence="3">
    <location>
        <begin position="12"/>
        <end position="32"/>
    </location>
</feature>
<dbReference type="Proteomes" id="UP000480185">
    <property type="component" value="Unassembled WGS sequence"/>
</dbReference>
<dbReference type="PIRSF" id="PIRSF021292">
    <property type="entry name" value="Competence_ComGD"/>
    <property type="match status" value="1"/>
</dbReference>
<keyword evidence="3" id="KW-0472">Membrane</keyword>
<name>A0A6G1X6K6_9BACI</name>
<dbReference type="GO" id="GO:0009986">
    <property type="term" value="C:cell surface"/>
    <property type="evidence" value="ECO:0007669"/>
    <property type="project" value="UniProtKB-SubCell"/>
</dbReference>
<dbReference type="NCBIfam" id="NF040982">
    <property type="entry name" value="ComGD"/>
    <property type="match status" value="1"/>
</dbReference>
<dbReference type="AlphaFoldDB" id="A0A6G1X6K6"/>
<dbReference type="InterPro" id="IPR012902">
    <property type="entry name" value="N_methyl_site"/>
</dbReference>
<dbReference type="PROSITE" id="PS00409">
    <property type="entry name" value="PROKAR_NTER_METHYL"/>
    <property type="match status" value="1"/>
</dbReference>
<organism evidence="4 5">
    <name type="scientific">Salinibacillus xinjiangensis</name>
    <dbReference type="NCBI Taxonomy" id="1229268"/>
    <lineage>
        <taxon>Bacteria</taxon>
        <taxon>Bacillati</taxon>
        <taxon>Bacillota</taxon>
        <taxon>Bacilli</taxon>
        <taxon>Bacillales</taxon>
        <taxon>Bacillaceae</taxon>
        <taxon>Salinibacillus</taxon>
    </lineage>
</organism>
<dbReference type="OrthoDB" id="1653576at2"/>
<dbReference type="GO" id="GO:0030420">
    <property type="term" value="P:establishment of competence for transformation"/>
    <property type="evidence" value="ECO:0007669"/>
    <property type="project" value="UniProtKB-KW"/>
</dbReference>
<dbReference type="InterPro" id="IPR045584">
    <property type="entry name" value="Pilin-like"/>
</dbReference>
<sequence length="149" mass="17612">MAKYYNQSGFTLVEMLIVLSLFMTIFVVTLPLNDDVYEKLEVRQFLDTLEMDILYMQNYTITYQSEVRLVFQPDNHSYHLIDTKRQVKLMERSYPRTIELNLNVFPTRFAFNLTGTLRTPGSFLVNTRAESYKVTFPFGKGRFYVTKQS</sequence>
<keyword evidence="3" id="KW-0812">Transmembrane</keyword>
<dbReference type="SUPFAM" id="SSF54523">
    <property type="entry name" value="Pili subunits"/>
    <property type="match status" value="1"/>
</dbReference>
<evidence type="ECO:0000256" key="1">
    <source>
        <dbReference type="ARBA" id="ARBA00004241"/>
    </source>
</evidence>
<proteinExistence type="predicted"/>